<accession>A0A8H7A6W9</accession>
<dbReference type="GeneID" id="59371276"/>
<dbReference type="EMBL" id="JACETU010000001">
    <property type="protein sequence ID" value="KAF7441086.1"/>
    <property type="molecule type" value="Genomic_DNA"/>
</dbReference>
<comment type="caution">
    <text evidence="3">The sequence shown here is derived from an EMBL/GenBank/DDBJ whole genome shotgun (WGS) entry which is preliminary data.</text>
</comment>
<keyword evidence="2" id="KW-0472">Membrane</keyword>
<dbReference type="OrthoDB" id="3266934at2759"/>
<evidence type="ECO:0000256" key="2">
    <source>
        <dbReference type="SAM" id="Phobius"/>
    </source>
</evidence>
<feature type="compositionally biased region" description="Low complexity" evidence="1">
    <location>
        <begin position="232"/>
        <end position="253"/>
    </location>
</feature>
<evidence type="ECO:0000313" key="4">
    <source>
        <dbReference type="Proteomes" id="UP000623687"/>
    </source>
</evidence>
<keyword evidence="2" id="KW-1133">Transmembrane helix</keyword>
<keyword evidence="4" id="KW-1185">Reference proteome</keyword>
<evidence type="ECO:0000313" key="3">
    <source>
        <dbReference type="EMBL" id="KAF7441086.1"/>
    </source>
</evidence>
<proteinExistence type="predicted"/>
<dbReference type="Proteomes" id="UP000623687">
    <property type="component" value="Unassembled WGS sequence"/>
</dbReference>
<reference evidence="3" key="1">
    <citation type="submission" date="2019-07" db="EMBL/GenBank/DDBJ databases">
        <authorList>
            <person name="Palmer J.M."/>
        </authorList>
    </citation>
    <scope>NUCLEOTIDE SEQUENCE</scope>
    <source>
        <strain evidence="3">PC9</strain>
    </source>
</reference>
<name>A0A8H7A6W9_PLEOS</name>
<feature type="region of interest" description="Disordered" evidence="1">
    <location>
        <begin position="225"/>
        <end position="256"/>
    </location>
</feature>
<protein>
    <submittedName>
        <fullName evidence="3">Uncharacterized protein</fullName>
    </submittedName>
</protein>
<feature type="compositionally biased region" description="Low complexity" evidence="1">
    <location>
        <begin position="88"/>
        <end position="98"/>
    </location>
</feature>
<feature type="region of interest" description="Disordered" evidence="1">
    <location>
        <begin position="61"/>
        <end position="98"/>
    </location>
</feature>
<gene>
    <name evidence="3" type="ORF">PC9H_001435</name>
</gene>
<evidence type="ECO:0000256" key="1">
    <source>
        <dbReference type="SAM" id="MobiDB-lite"/>
    </source>
</evidence>
<dbReference type="RefSeq" id="XP_036636930.1">
    <property type="nucleotide sequence ID" value="XM_036771085.1"/>
</dbReference>
<feature type="compositionally biased region" description="Acidic residues" evidence="1">
    <location>
        <begin position="67"/>
        <end position="76"/>
    </location>
</feature>
<dbReference type="VEuPathDB" id="FungiDB:PC9H_001435"/>
<organism evidence="3 4">
    <name type="scientific">Pleurotus ostreatus</name>
    <name type="common">Oyster mushroom</name>
    <name type="synonym">White-rot fungus</name>
    <dbReference type="NCBI Taxonomy" id="5322"/>
    <lineage>
        <taxon>Eukaryota</taxon>
        <taxon>Fungi</taxon>
        <taxon>Dikarya</taxon>
        <taxon>Basidiomycota</taxon>
        <taxon>Agaricomycotina</taxon>
        <taxon>Agaricomycetes</taxon>
        <taxon>Agaricomycetidae</taxon>
        <taxon>Agaricales</taxon>
        <taxon>Pleurotineae</taxon>
        <taxon>Pleurotaceae</taxon>
        <taxon>Pleurotus</taxon>
    </lineage>
</organism>
<keyword evidence="2" id="KW-0812">Transmembrane</keyword>
<dbReference type="AlphaFoldDB" id="A0A8H7A6W9"/>
<feature type="transmembrane region" description="Helical" evidence="2">
    <location>
        <begin position="262"/>
        <end position="286"/>
    </location>
</feature>
<sequence length="305" mass="32834">MALPRPLHVKYLMDPSVDSFLTPTSPSRLYVEHRWHKLMYRTILWLIPALRAALSEAKHGLKHGGKEEDDGEDAIEEPPATTSFPSNTTTVISTVQPSSSSSSAISSLPFQWDNPSNTSTCQSTTFTWRVSDSRAAPMTITVTNERVAQQGPGLPPPSTHDATPLITRTVNKTASPSAQRQDWPLVDVPQGWYVAIAFNPNQAVPQISRSPQFFVNNGTDLSCLPTPPVFPPSSQSPSSPSPSAADTTSAPPSGGSLATPQLIGTICGVVGAIALLVIVFTVPSIWHRFLPKQKPKRPGGPLLLY</sequence>